<dbReference type="EMBL" id="FSQX01000001">
    <property type="protein sequence ID" value="SIN79454.1"/>
    <property type="molecule type" value="Genomic_DNA"/>
</dbReference>
<sequence>MKVYHFLEDGLAERMFENFIRYYGSMDDLLKAKGWQLSEDLDMVYTAWVPSENAEQADREGLFSEYAYVFQVEDISSTMPWAVLVRNDPHEYMKFMRMIEPLFSRAQYLSGAPSA</sequence>
<accession>A0A1N6D712</accession>
<gene>
    <name evidence="1" type="ORF">SAMN05878438_3587</name>
</gene>
<protein>
    <submittedName>
        <fullName evidence="1">Uncharacterized protein</fullName>
    </submittedName>
</protein>
<organism evidence="1 2">
    <name type="scientific">Vreelandella aquamarina</name>
    <dbReference type="NCBI Taxonomy" id="77097"/>
    <lineage>
        <taxon>Bacteria</taxon>
        <taxon>Pseudomonadati</taxon>
        <taxon>Pseudomonadota</taxon>
        <taxon>Gammaproteobacteria</taxon>
        <taxon>Oceanospirillales</taxon>
        <taxon>Halomonadaceae</taxon>
        <taxon>Vreelandella</taxon>
    </lineage>
</organism>
<dbReference type="RefSeq" id="WP_074211131.1">
    <property type="nucleotide sequence ID" value="NZ_BJOI01000040.1"/>
</dbReference>
<dbReference type="Proteomes" id="UP000185024">
    <property type="component" value="Unassembled WGS sequence"/>
</dbReference>
<evidence type="ECO:0000313" key="2">
    <source>
        <dbReference type="Proteomes" id="UP000185024"/>
    </source>
</evidence>
<dbReference type="AlphaFoldDB" id="A0A1N6D712"/>
<dbReference type="GeneID" id="97277451"/>
<evidence type="ECO:0000313" key="1">
    <source>
        <dbReference type="EMBL" id="SIN79454.1"/>
    </source>
</evidence>
<name>A0A1N6D712_9GAMM</name>
<proteinExistence type="predicted"/>
<reference evidence="1 2" key="1">
    <citation type="submission" date="2016-11" db="EMBL/GenBank/DDBJ databases">
        <authorList>
            <person name="Jaros S."/>
            <person name="Januszkiewicz K."/>
            <person name="Wedrychowicz H."/>
        </authorList>
    </citation>
    <scope>NUCLEOTIDE SEQUENCE [LARGE SCALE GENOMIC DNA]</scope>
    <source>
        <strain evidence="1 2">ACAM 239</strain>
    </source>
</reference>